<dbReference type="SUPFAM" id="SSF56487">
    <property type="entry name" value="SRCR-like"/>
    <property type="match status" value="1"/>
</dbReference>
<feature type="region of interest" description="Disordered" evidence="4">
    <location>
        <begin position="195"/>
        <end position="309"/>
    </location>
</feature>
<evidence type="ECO:0000256" key="1">
    <source>
        <dbReference type="ARBA" id="ARBA00023157"/>
    </source>
</evidence>
<dbReference type="Pfam" id="PF00530">
    <property type="entry name" value="SRCR"/>
    <property type="match status" value="1"/>
</dbReference>
<keyword evidence="8" id="KW-1185">Reference proteome</keyword>
<dbReference type="PANTHER" id="PTHR48071:SF24">
    <property type="entry name" value="DELETED IN MALIGNANT BRAIN TUMORS 1 PROTEIN-LIKE"/>
    <property type="match status" value="1"/>
</dbReference>
<dbReference type="PANTHER" id="PTHR48071">
    <property type="entry name" value="SRCR DOMAIN-CONTAINING PROTEIN"/>
    <property type="match status" value="1"/>
</dbReference>
<dbReference type="PRINTS" id="PR00258">
    <property type="entry name" value="SPERACTRCPTR"/>
</dbReference>
<evidence type="ECO:0000256" key="2">
    <source>
        <dbReference type="ARBA" id="ARBA00023180"/>
    </source>
</evidence>
<evidence type="ECO:0000256" key="4">
    <source>
        <dbReference type="SAM" id="MobiDB-lite"/>
    </source>
</evidence>
<feature type="compositionally biased region" description="Polar residues" evidence="4">
    <location>
        <begin position="460"/>
        <end position="471"/>
    </location>
</feature>
<proteinExistence type="predicted"/>
<comment type="caution">
    <text evidence="3">Lacks conserved residue(s) required for the propagation of feature annotation.</text>
</comment>
<feature type="compositionally biased region" description="Low complexity" evidence="4">
    <location>
        <begin position="232"/>
        <end position="264"/>
    </location>
</feature>
<organism evidence="7 8">
    <name type="scientific">Acanthosepion pharaonis</name>
    <name type="common">Pharaoh cuttlefish</name>
    <name type="synonym">Sepia pharaonis</name>
    <dbReference type="NCBI Taxonomy" id="158019"/>
    <lineage>
        <taxon>Eukaryota</taxon>
        <taxon>Metazoa</taxon>
        <taxon>Spiralia</taxon>
        <taxon>Lophotrochozoa</taxon>
        <taxon>Mollusca</taxon>
        <taxon>Cephalopoda</taxon>
        <taxon>Coleoidea</taxon>
        <taxon>Decapodiformes</taxon>
        <taxon>Sepiida</taxon>
        <taxon>Sepiina</taxon>
        <taxon>Sepiidae</taxon>
        <taxon>Acanthosepion</taxon>
    </lineage>
</organism>
<dbReference type="Gene3D" id="3.10.250.10">
    <property type="entry name" value="SRCR-like domain"/>
    <property type="match status" value="1"/>
</dbReference>
<protein>
    <recommendedName>
        <fullName evidence="6">SRCR domain-containing protein</fullName>
    </recommendedName>
</protein>
<keyword evidence="1 3" id="KW-1015">Disulfide bond</keyword>
<gene>
    <name evidence="7" type="ORF">SPHA_63945</name>
</gene>
<dbReference type="AlphaFoldDB" id="A0A812E1P5"/>
<evidence type="ECO:0000256" key="5">
    <source>
        <dbReference type="SAM" id="Phobius"/>
    </source>
</evidence>
<dbReference type="GO" id="GO:0005886">
    <property type="term" value="C:plasma membrane"/>
    <property type="evidence" value="ECO:0007669"/>
    <property type="project" value="TreeGrafter"/>
</dbReference>
<dbReference type="InterPro" id="IPR036772">
    <property type="entry name" value="SRCR-like_dom_sf"/>
</dbReference>
<feature type="transmembrane region" description="Helical" evidence="5">
    <location>
        <begin position="316"/>
        <end position="339"/>
    </location>
</feature>
<dbReference type="EMBL" id="CAHIKZ030004601">
    <property type="protein sequence ID" value="CAE1312770.1"/>
    <property type="molecule type" value="Genomic_DNA"/>
</dbReference>
<evidence type="ECO:0000259" key="6">
    <source>
        <dbReference type="PROSITE" id="PS50287"/>
    </source>
</evidence>
<dbReference type="InterPro" id="IPR001190">
    <property type="entry name" value="SRCR"/>
</dbReference>
<evidence type="ECO:0000313" key="8">
    <source>
        <dbReference type="Proteomes" id="UP000597762"/>
    </source>
</evidence>
<dbReference type="GO" id="GO:0031638">
    <property type="term" value="P:zymogen activation"/>
    <property type="evidence" value="ECO:0007669"/>
    <property type="project" value="TreeGrafter"/>
</dbReference>
<keyword evidence="5" id="KW-0812">Transmembrane</keyword>
<name>A0A812E1P5_ACAPH</name>
<dbReference type="PROSITE" id="PS50287">
    <property type="entry name" value="SRCR_2"/>
    <property type="match status" value="1"/>
</dbReference>
<sequence>MNQVVESRLSMMANGELVKTTRSILPSLHHWLNGVFCLGTEENLLNCLNSGFGSTFLSRYCNKFSRPTDVYLNCYNTTINITDIRLVGGSTPDIGRVEVYVEGPNEWGSVCDDMWDDTNALVVCRALGYTSGTAVGKGSFGRGIGPIWLDNVVCDGSESSLMQCKHRGIGTHNCAHREDAGVICHTSLVPPTISPAGSNITSQVPTTTTGMRPSGMTTVPSKPTTSVRPTNPAATTIPKSSTTATTSKKSTTTTSKEITPKPTSDITPTWLSTASQGSTSPATSTFLPTPMSSTPDGSEKNRSTSYTTQAATKPSIGLAIILPVLLLFAIVLAVSVFLCRRYRQHLFRKKSFSRHRLREEIVEQSQDGSLQVSNQLYGLETHDLRGPFSKEFTPSSGGSRRGGGPSGAEQLDLKKNGNAYYTKQKGHEGFDNPLYGAFDSQGRMTSFDQEFQPNPPLMGSDSTDFSFQSDNSGRRFRDDNTDESVA</sequence>
<comment type="caution">
    <text evidence="7">The sequence shown here is derived from an EMBL/GenBank/DDBJ whole genome shotgun (WGS) entry which is preliminary data.</text>
</comment>
<feature type="domain" description="SRCR" evidence="6">
    <location>
        <begin position="84"/>
        <end position="185"/>
    </location>
</feature>
<dbReference type="OrthoDB" id="10066015at2759"/>
<accession>A0A812E1P5</accession>
<feature type="disulfide bond" evidence="3">
    <location>
        <begin position="154"/>
        <end position="164"/>
    </location>
</feature>
<keyword evidence="2" id="KW-0325">Glycoprotein</keyword>
<dbReference type="GO" id="GO:0004252">
    <property type="term" value="F:serine-type endopeptidase activity"/>
    <property type="evidence" value="ECO:0007669"/>
    <property type="project" value="TreeGrafter"/>
</dbReference>
<feature type="compositionally biased region" description="Polar residues" evidence="4">
    <location>
        <begin position="442"/>
        <end position="452"/>
    </location>
</feature>
<keyword evidence="5" id="KW-1133">Transmembrane helix</keyword>
<feature type="compositionally biased region" description="Polar residues" evidence="4">
    <location>
        <begin position="195"/>
        <end position="229"/>
    </location>
</feature>
<feature type="region of interest" description="Disordered" evidence="4">
    <location>
        <begin position="387"/>
        <end position="412"/>
    </location>
</feature>
<feature type="region of interest" description="Disordered" evidence="4">
    <location>
        <begin position="435"/>
        <end position="486"/>
    </location>
</feature>
<reference evidence="7" key="1">
    <citation type="submission" date="2021-01" db="EMBL/GenBank/DDBJ databases">
        <authorList>
            <person name="Li R."/>
            <person name="Bekaert M."/>
        </authorList>
    </citation>
    <scope>NUCLEOTIDE SEQUENCE</scope>
    <source>
        <strain evidence="7">Farmed</strain>
    </source>
</reference>
<dbReference type="FunFam" id="3.10.250.10:FF:000011">
    <property type="entry name" value="Scavenger receptor class A member 5"/>
    <property type="match status" value="1"/>
</dbReference>
<dbReference type="Proteomes" id="UP000597762">
    <property type="component" value="Unassembled WGS sequence"/>
</dbReference>
<evidence type="ECO:0000256" key="3">
    <source>
        <dbReference type="PROSITE-ProRule" id="PRU00196"/>
    </source>
</evidence>
<feature type="compositionally biased region" description="Polar residues" evidence="4">
    <location>
        <begin position="265"/>
        <end position="296"/>
    </location>
</feature>
<keyword evidence="5" id="KW-0472">Membrane</keyword>
<dbReference type="SMART" id="SM00202">
    <property type="entry name" value="SR"/>
    <property type="match status" value="1"/>
</dbReference>
<evidence type="ECO:0000313" key="7">
    <source>
        <dbReference type="EMBL" id="CAE1312770.1"/>
    </source>
</evidence>